<evidence type="ECO:0000313" key="2">
    <source>
        <dbReference type="Proteomes" id="UP000250347"/>
    </source>
</evidence>
<name>A0A329KRL3_9MYCO</name>
<evidence type="ECO:0000313" key="1">
    <source>
        <dbReference type="EMBL" id="RAU94616.1"/>
    </source>
</evidence>
<dbReference type="EMBL" id="QMEU01000037">
    <property type="protein sequence ID" value="RAU94616.1"/>
    <property type="molecule type" value="Genomic_DNA"/>
</dbReference>
<organism evidence="1 2">
    <name type="scientific">Mycobacterium colombiense</name>
    <dbReference type="NCBI Taxonomy" id="339268"/>
    <lineage>
        <taxon>Bacteria</taxon>
        <taxon>Bacillati</taxon>
        <taxon>Actinomycetota</taxon>
        <taxon>Actinomycetes</taxon>
        <taxon>Mycobacteriales</taxon>
        <taxon>Mycobacteriaceae</taxon>
        <taxon>Mycobacterium</taxon>
        <taxon>Mycobacterium avium complex (MAC)</taxon>
    </lineage>
</organism>
<comment type="caution">
    <text evidence="1">The sequence shown here is derived from an EMBL/GenBank/DDBJ whole genome shotgun (WGS) entry which is preliminary data.</text>
</comment>
<protein>
    <submittedName>
        <fullName evidence="1">Uncharacterized protein</fullName>
    </submittedName>
</protein>
<proteinExistence type="predicted"/>
<reference evidence="1 2" key="1">
    <citation type="submission" date="2018-06" db="EMBL/GenBank/DDBJ databases">
        <title>NTM in soil in Japan.</title>
        <authorList>
            <person name="Ohya K."/>
        </authorList>
    </citation>
    <scope>NUCLEOTIDE SEQUENCE [LARGE SCALE GENOMIC DNA]</scope>
    <source>
        <strain evidence="1 2">GF76</strain>
    </source>
</reference>
<dbReference type="Proteomes" id="UP000250347">
    <property type="component" value="Unassembled WGS sequence"/>
</dbReference>
<dbReference type="AlphaFoldDB" id="A0A329KRL3"/>
<gene>
    <name evidence="1" type="ORF">DQP58_14140</name>
</gene>
<accession>A0A329KRL3</accession>
<sequence length="151" mass="15504">MVFRGVGETRRWQAAIAVAAAVAAFTALITGSALRPAFSAAAPPEPAAWSAGLGAAAGLTHGRLPALGQPAVAASRVGAPANKTNRKPFHSAWMTKERPLTWNRVSAQSVLAPVPLSFTPIGFAPAGARSRAPAVISSDRDILTQICVARS</sequence>